<feature type="region of interest" description="Disordered" evidence="1">
    <location>
        <begin position="1"/>
        <end position="27"/>
    </location>
</feature>
<dbReference type="AlphaFoldDB" id="A0A182U4I5"/>
<feature type="region of interest" description="Disordered" evidence="1">
    <location>
        <begin position="109"/>
        <end position="142"/>
    </location>
</feature>
<organism evidence="2 3">
    <name type="scientific">Anopheles melas</name>
    <dbReference type="NCBI Taxonomy" id="34690"/>
    <lineage>
        <taxon>Eukaryota</taxon>
        <taxon>Metazoa</taxon>
        <taxon>Ecdysozoa</taxon>
        <taxon>Arthropoda</taxon>
        <taxon>Hexapoda</taxon>
        <taxon>Insecta</taxon>
        <taxon>Pterygota</taxon>
        <taxon>Neoptera</taxon>
        <taxon>Endopterygota</taxon>
        <taxon>Diptera</taxon>
        <taxon>Nematocera</taxon>
        <taxon>Culicoidea</taxon>
        <taxon>Culicidae</taxon>
        <taxon>Anophelinae</taxon>
        <taxon>Anopheles</taxon>
    </lineage>
</organism>
<protein>
    <submittedName>
        <fullName evidence="2">Uncharacterized protein</fullName>
    </submittedName>
</protein>
<keyword evidence="3" id="KW-1185">Reference proteome</keyword>
<evidence type="ECO:0000313" key="2">
    <source>
        <dbReference type="EnsemblMetazoa" id="AMEC013760-PA"/>
    </source>
</evidence>
<reference evidence="2" key="2">
    <citation type="submission" date="2020-05" db="UniProtKB">
        <authorList>
            <consortium name="EnsemblMetazoa"/>
        </authorList>
    </citation>
    <scope>IDENTIFICATION</scope>
    <source>
        <strain evidence="2">CM1001059</strain>
    </source>
</reference>
<dbReference type="Proteomes" id="UP000075902">
    <property type="component" value="Unassembled WGS sequence"/>
</dbReference>
<sequence>MKKTQRGRKNDFTASSTSNGKNSNDTPLGKLLNGLRWLSSEMYFGEWAGKSGPDFPFHVVAQRVRSLVAEFQRFAAMGLLTMPERTEGWRQVVRFLVLLRTVGLTEVAPNEDVDPGCHHRRNDNQQSIDGVCRSRTNHKSKQ</sequence>
<feature type="compositionally biased region" description="Polar residues" evidence="1">
    <location>
        <begin position="12"/>
        <end position="26"/>
    </location>
</feature>
<evidence type="ECO:0000256" key="1">
    <source>
        <dbReference type="SAM" id="MobiDB-lite"/>
    </source>
</evidence>
<dbReference type="VEuPathDB" id="VectorBase:AMEC013760"/>
<proteinExistence type="predicted"/>
<reference evidence="3" key="1">
    <citation type="submission" date="2014-01" db="EMBL/GenBank/DDBJ databases">
        <title>The Genome Sequence of Anopheles melas CM1001059_A (V2).</title>
        <authorList>
            <consortium name="The Broad Institute Genomics Platform"/>
            <person name="Neafsey D.E."/>
            <person name="Besansky N."/>
            <person name="Howell P."/>
            <person name="Walton C."/>
            <person name="Young S.K."/>
            <person name="Zeng Q."/>
            <person name="Gargeya S."/>
            <person name="Fitzgerald M."/>
            <person name="Haas B."/>
            <person name="Abouelleil A."/>
            <person name="Allen A.W."/>
            <person name="Alvarado L."/>
            <person name="Arachchi H.M."/>
            <person name="Berlin A.M."/>
            <person name="Chapman S.B."/>
            <person name="Gainer-Dewar J."/>
            <person name="Goldberg J."/>
            <person name="Griggs A."/>
            <person name="Gujja S."/>
            <person name="Hansen M."/>
            <person name="Howarth C."/>
            <person name="Imamovic A."/>
            <person name="Ireland A."/>
            <person name="Larimer J."/>
            <person name="McCowan C."/>
            <person name="Murphy C."/>
            <person name="Pearson M."/>
            <person name="Poon T.W."/>
            <person name="Priest M."/>
            <person name="Roberts A."/>
            <person name="Saif S."/>
            <person name="Shea T."/>
            <person name="Sisk P."/>
            <person name="Sykes S."/>
            <person name="Wortman J."/>
            <person name="Nusbaum C."/>
            <person name="Birren B."/>
        </authorList>
    </citation>
    <scope>NUCLEOTIDE SEQUENCE [LARGE SCALE GENOMIC DNA]</scope>
    <source>
        <strain evidence="3">CM1001059</strain>
    </source>
</reference>
<accession>A0A182U4I5</accession>
<evidence type="ECO:0000313" key="3">
    <source>
        <dbReference type="Proteomes" id="UP000075902"/>
    </source>
</evidence>
<name>A0A182U4I5_9DIPT</name>
<dbReference type="EnsemblMetazoa" id="AMEC013760-RA">
    <property type="protein sequence ID" value="AMEC013760-PA"/>
    <property type="gene ID" value="AMEC013760"/>
</dbReference>